<accession>A0ABQ2DVY0</accession>
<sequence length="153" mass="16851">MAIKSSNIEAITKATSKPWEQWMEQLDSAGAKDLSHKPLASMIYQLMPAGPENPGWWAQSVAIAYEQHIGRRVPGQASDGSFKGSVSTTLNMDLEGALQSWVNTVAEFSEFNGAQLTAEPTVNGSEKWRYWKAQFSDGMALIFQKRSPASQIL</sequence>
<comment type="caution">
    <text evidence="1">The sequence shown here is derived from an EMBL/GenBank/DDBJ whole genome shotgun (WGS) entry which is preliminary data.</text>
</comment>
<dbReference type="Proteomes" id="UP000606115">
    <property type="component" value="Unassembled WGS sequence"/>
</dbReference>
<evidence type="ECO:0000313" key="1">
    <source>
        <dbReference type="EMBL" id="GGJ72366.1"/>
    </source>
</evidence>
<name>A0ABQ2DVY0_9MICC</name>
<evidence type="ECO:0000313" key="2">
    <source>
        <dbReference type="Proteomes" id="UP000606115"/>
    </source>
</evidence>
<dbReference type="RefSeq" id="WP_188687281.1">
    <property type="nucleotide sequence ID" value="NZ_JBHLUT010000008.1"/>
</dbReference>
<protein>
    <submittedName>
        <fullName evidence="1">Uncharacterized protein</fullName>
    </submittedName>
</protein>
<gene>
    <name evidence="1" type="ORF">GCM10007173_34130</name>
</gene>
<proteinExistence type="predicted"/>
<organism evidence="1 2">
    <name type="scientific">Glutamicibacter ardleyensis</name>
    <dbReference type="NCBI Taxonomy" id="225894"/>
    <lineage>
        <taxon>Bacteria</taxon>
        <taxon>Bacillati</taxon>
        <taxon>Actinomycetota</taxon>
        <taxon>Actinomycetes</taxon>
        <taxon>Micrococcales</taxon>
        <taxon>Micrococcaceae</taxon>
        <taxon>Glutamicibacter</taxon>
    </lineage>
</organism>
<reference evidence="2" key="1">
    <citation type="journal article" date="2019" name="Int. J. Syst. Evol. Microbiol.">
        <title>The Global Catalogue of Microorganisms (GCM) 10K type strain sequencing project: providing services to taxonomists for standard genome sequencing and annotation.</title>
        <authorList>
            <consortium name="The Broad Institute Genomics Platform"/>
            <consortium name="The Broad Institute Genome Sequencing Center for Infectious Disease"/>
            <person name="Wu L."/>
            <person name="Ma J."/>
        </authorList>
    </citation>
    <scope>NUCLEOTIDE SEQUENCE [LARGE SCALE GENOMIC DNA]</scope>
    <source>
        <strain evidence="2">CGMCC 1.3685</strain>
    </source>
</reference>
<keyword evidence="2" id="KW-1185">Reference proteome</keyword>
<dbReference type="EMBL" id="BMKX01000011">
    <property type="protein sequence ID" value="GGJ72366.1"/>
    <property type="molecule type" value="Genomic_DNA"/>
</dbReference>